<dbReference type="EnsemblMetazoa" id="XM_038015068.1">
    <property type="protein sequence ID" value="XP_037870996.1"/>
    <property type="gene ID" value="LOC101737766"/>
</dbReference>
<reference evidence="3" key="1">
    <citation type="journal article" date="2008" name="Insect Biochem. Mol. Biol.">
        <title>The genome of a lepidopteran model insect, the silkworm Bombyx mori.</title>
        <authorList>
            <consortium name="International Silkworm Genome Consortium"/>
        </authorList>
    </citation>
    <scope>NUCLEOTIDE SEQUENCE [LARGE SCALE GENOMIC DNA]</scope>
    <source>
        <strain evidence="3">p50T</strain>
    </source>
</reference>
<feature type="signal peptide" evidence="1">
    <location>
        <begin position="1"/>
        <end position="18"/>
    </location>
</feature>
<proteinExistence type="predicted"/>
<name>A0A8R2QY38_BOMMO</name>
<sequence>MELPYVLCVILFLQTAQAQVCNGFVSSQNSASQHHRQNLQSSPSAVNHQSYWASQPKCWPSEAKAYFLPSAPASMKAAAFNTIENGLGDPFANALTKTLNEKPRNLAENFANKMPLKFEITPPPPCLPILPGIIEFPTIFLSANELCPNCKRQVTAEEVFQEKPTVLPNMFNFDKELVRGFLNSLGL</sequence>
<dbReference type="AlphaFoldDB" id="A0A8R2QY38"/>
<accession>A0A8R2QY38</accession>
<keyword evidence="1" id="KW-0732">Signal</keyword>
<feature type="chain" id="PRO_5035747435" evidence="1">
    <location>
        <begin position="19"/>
        <end position="187"/>
    </location>
</feature>
<evidence type="ECO:0000313" key="2">
    <source>
        <dbReference type="EnsemblMetazoa" id="XP_037870996.1"/>
    </source>
</evidence>
<evidence type="ECO:0000313" key="3">
    <source>
        <dbReference type="Proteomes" id="UP000005204"/>
    </source>
</evidence>
<evidence type="ECO:0000256" key="1">
    <source>
        <dbReference type="SAM" id="SignalP"/>
    </source>
</evidence>
<dbReference type="Proteomes" id="UP000005204">
    <property type="component" value="Unassembled WGS sequence"/>
</dbReference>
<protein>
    <submittedName>
        <fullName evidence="2">Uncharacterized protein</fullName>
    </submittedName>
</protein>
<keyword evidence="3" id="KW-1185">Reference proteome</keyword>
<organism evidence="2 3">
    <name type="scientific">Bombyx mori</name>
    <name type="common">Silk moth</name>
    <dbReference type="NCBI Taxonomy" id="7091"/>
    <lineage>
        <taxon>Eukaryota</taxon>
        <taxon>Metazoa</taxon>
        <taxon>Ecdysozoa</taxon>
        <taxon>Arthropoda</taxon>
        <taxon>Hexapoda</taxon>
        <taxon>Insecta</taxon>
        <taxon>Pterygota</taxon>
        <taxon>Neoptera</taxon>
        <taxon>Endopterygota</taxon>
        <taxon>Lepidoptera</taxon>
        <taxon>Glossata</taxon>
        <taxon>Ditrysia</taxon>
        <taxon>Bombycoidea</taxon>
        <taxon>Bombycidae</taxon>
        <taxon>Bombycinae</taxon>
        <taxon>Bombyx</taxon>
    </lineage>
</organism>
<reference evidence="2" key="2">
    <citation type="submission" date="2022-06" db="UniProtKB">
        <authorList>
            <consortium name="EnsemblMetazoa"/>
        </authorList>
    </citation>
    <scope>IDENTIFICATION</scope>
    <source>
        <strain evidence="2">p50T (Dazao)</strain>
    </source>
</reference>